<protein>
    <submittedName>
        <fullName evidence="1">3-hydroxyacyl-ACP dehydratase FabZ family protein</fullName>
        <ecNumber evidence="1">4.2.1.-</ecNumber>
    </submittedName>
</protein>
<dbReference type="InterPro" id="IPR029069">
    <property type="entry name" value="HotDog_dom_sf"/>
</dbReference>
<organism evidence="1 2">
    <name type="scientific">Paenibacillus polygoni</name>
    <dbReference type="NCBI Taxonomy" id="3050112"/>
    <lineage>
        <taxon>Bacteria</taxon>
        <taxon>Bacillati</taxon>
        <taxon>Bacillota</taxon>
        <taxon>Bacilli</taxon>
        <taxon>Bacillales</taxon>
        <taxon>Paenibacillaceae</taxon>
        <taxon>Paenibacillus</taxon>
    </lineage>
</organism>
<reference evidence="1 2" key="1">
    <citation type="submission" date="2023-06" db="EMBL/GenBank/DDBJ databases">
        <title>Paenibacillus polygonum sp. nov., an endophytic bacterium, isolated from Polygonum lapathifolium L. in Nanji Wetland National Nature Reserve, South of Poyang Lake, Jiangxi Province, China.</title>
        <authorList>
            <person name="Yu Z."/>
        </authorList>
    </citation>
    <scope>NUCLEOTIDE SEQUENCE [LARGE SCALE GENOMIC DNA]</scope>
    <source>
        <strain evidence="1 2">C31</strain>
    </source>
</reference>
<dbReference type="PANTHER" id="PTHR30272:SF3">
    <property type="entry name" value="(3R)-HYDROXYMYRISTOYL-[ACYL CARRIER PROTEIN] DEHYDRATASE"/>
    <property type="match status" value="1"/>
</dbReference>
<dbReference type="PANTHER" id="PTHR30272">
    <property type="entry name" value="3-HYDROXYACYL-[ACYL-CARRIER-PROTEIN] DEHYDRATASE"/>
    <property type="match status" value="1"/>
</dbReference>
<dbReference type="Pfam" id="PF07977">
    <property type="entry name" value="FabA"/>
    <property type="match status" value="1"/>
</dbReference>
<gene>
    <name evidence="1" type="ORF">QPK24_11250</name>
</gene>
<dbReference type="InterPro" id="IPR013114">
    <property type="entry name" value="FabA_FabZ"/>
</dbReference>
<name>A0ABY8X6N7_9BACL</name>
<keyword evidence="2" id="KW-1185">Reference proteome</keyword>
<dbReference type="SUPFAM" id="SSF54637">
    <property type="entry name" value="Thioesterase/thiol ester dehydrase-isomerase"/>
    <property type="match status" value="1"/>
</dbReference>
<proteinExistence type="predicted"/>
<keyword evidence="1" id="KW-0456">Lyase</keyword>
<dbReference type="Proteomes" id="UP001236415">
    <property type="component" value="Chromosome"/>
</dbReference>
<sequence>MIDIQSVIPHRYPFLMIDRIIEIEEKRWAKGYKNVTGNEWFITQPSNRMPSMMIVEALAQLGAFALTSREKNLGFLSSLNGIEFLGDAYPGDRIELYYEVVKSRKGFVLGRGEAAIGDQVIIKAEEIMIYIQTDNNIK</sequence>
<accession>A0ABY8X6N7</accession>
<dbReference type="EMBL" id="CP127162">
    <property type="protein sequence ID" value="WIV21202.1"/>
    <property type="molecule type" value="Genomic_DNA"/>
</dbReference>
<evidence type="ECO:0000313" key="2">
    <source>
        <dbReference type="Proteomes" id="UP001236415"/>
    </source>
</evidence>
<dbReference type="GO" id="GO:0016829">
    <property type="term" value="F:lyase activity"/>
    <property type="evidence" value="ECO:0007669"/>
    <property type="project" value="UniProtKB-KW"/>
</dbReference>
<evidence type="ECO:0000313" key="1">
    <source>
        <dbReference type="EMBL" id="WIV21202.1"/>
    </source>
</evidence>
<dbReference type="CDD" id="cd01288">
    <property type="entry name" value="FabZ"/>
    <property type="match status" value="1"/>
</dbReference>
<dbReference type="EC" id="4.2.1.-" evidence="1"/>
<dbReference type="Gene3D" id="3.10.129.10">
    <property type="entry name" value="Hotdog Thioesterase"/>
    <property type="match status" value="1"/>
</dbReference>